<evidence type="ECO:0000313" key="2">
    <source>
        <dbReference type="EMBL" id="KKM04658.1"/>
    </source>
</evidence>
<evidence type="ECO:0000259" key="1">
    <source>
        <dbReference type="Pfam" id="PF13482"/>
    </source>
</evidence>
<dbReference type="GO" id="GO:0003676">
    <property type="term" value="F:nucleic acid binding"/>
    <property type="evidence" value="ECO:0007669"/>
    <property type="project" value="InterPro"/>
</dbReference>
<feature type="domain" description="YprB ribonuclease H-like" evidence="1">
    <location>
        <begin position="102"/>
        <end position="218"/>
    </location>
</feature>
<sequence length="295" mass="34253">MNKEQYRPRLTKEEYQAILAMRGGWNPELSEYNTVLEHKTPAKVLVFDVETAPLRSYTWGLWKQNIQTSHIISDWFMLTWSAKWLFEDEVFSDRLTSKEALAEDDRRISHSIWKLIDEADIIIAHNANRFDVKKLNTRFLLNGLNPPMPYQVIDTLEHLRKRFSISSNRLDYVNELLGIGRKIDTGGFALWEGCMRGDALSLKKMEEYNIVDVEILEETYLRIRAWIKPHPNMGLFIEDNVEVCPACGSKELKFGGTPYRTAANSYETFRCEECGSVGRSRTSTHKHSTTRSIPR</sequence>
<accession>A0A0F9K0D3</accession>
<comment type="caution">
    <text evidence="2">The sequence shown here is derived from an EMBL/GenBank/DDBJ whole genome shotgun (WGS) entry which is preliminary data.</text>
</comment>
<dbReference type="InterPro" id="IPR038720">
    <property type="entry name" value="YprB_RNase_H-like_dom"/>
</dbReference>
<gene>
    <name evidence="2" type="ORF">LCGC14_1762000</name>
</gene>
<dbReference type="EMBL" id="LAZR01016406">
    <property type="protein sequence ID" value="KKM04658.1"/>
    <property type="molecule type" value="Genomic_DNA"/>
</dbReference>
<name>A0A0F9K0D3_9ZZZZ</name>
<organism evidence="2">
    <name type="scientific">marine sediment metagenome</name>
    <dbReference type="NCBI Taxonomy" id="412755"/>
    <lineage>
        <taxon>unclassified sequences</taxon>
        <taxon>metagenomes</taxon>
        <taxon>ecological metagenomes</taxon>
    </lineage>
</organism>
<dbReference type="InterPro" id="IPR036397">
    <property type="entry name" value="RNaseH_sf"/>
</dbReference>
<dbReference type="Pfam" id="PF13482">
    <property type="entry name" value="RNase_H_2"/>
    <property type="match status" value="1"/>
</dbReference>
<dbReference type="AlphaFoldDB" id="A0A0F9K0D3"/>
<reference evidence="2" key="1">
    <citation type="journal article" date="2015" name="Nature">
        <title>Complex archaea that bridge the gap between prokaryotes and eukaryotes.</title>
        <authorList>
            <person name="Spang A."/>
            <person name="Saw J.H."/>
            <person name="Jorgensen S.L."/>
            <person name="Zaremba-Niedzwiedzka K."/>
            <person name="Martijn J."/>
            <person name="Lind A.E."/>
            <person name="van Eijk R."/>
            <person name="Schleper C."/>
            <person name="Guy L."/>
            <person name="Ettema T.J."/>
        </authorList>
    </citation>
    <scope>NUCLEOTIDE SEQUENCE</scope>
</reference>
<dbReference type="InterPro" id="IPR012337">
    <property type="entry name" value="RNaseH-like_sf"/>
</dbReference>
<protein>
    <recommendedName>
        <fullName evidence="1">YprB ribonuclease H-like domain-containing protein</fullName>
    </recommendedName>
</protein>
<dbReference type="SUPFAM" id="SSF53098">
    <property type="entry name" value="Ribonuclease H-like"/>
    <property type="match status" value="1"/>
</dbReference>
<dbReference type="Gene3D" id="3.30.420.10">
    <property type="entry name" value="Ribonuclease H-like superfamily/Ribonuclease H"/>
    <property type="match status" value="1"/>
</dbReference>
<proteinExistence type="predicted"/>